<dbReference type="NCBIfam" id="TIGR02802">
    <property type="entry name" value="Pal_lipo"/>
    <property type="match status" value="1"/>
</dbReference>
<dbReference type="GO" id="GO:0051301">
    <property type="term" value="P:cell division"/>
    <property type="evidence" value="ECO:0007669"/>
    <property type="project" value="UniProtKB-UniRule"/>
</dbReference>
<sequence>MRLVILFFLLAGIYGLVGCAGGTATTQGGPPDVVVEERGASPYPEGEALEEESATTWGIGEGAAYQGDPLADPASPLASRVVYFEFDSSEIQQDDRPIVEAHGGYLAKHPDIKVTLEGHTDERGSREYNLALGERRANAVRSLILLMGASEDQVEVVSYGEERPAVDGQDEGAWQLNRRVEILYPGE</sequence>
<dbReference type="OrthoDB" id="9809164at2"/>
<dbReference type="InterPro" id="IPR014169">
    <property type="entry name" value="Pal_lipo_C"/>
</dbReference>
<dbReference type="EMBL" id="JPGN01000005">
    <property type="protein sequence ID" value="KFI20925.1"/>
    <property type="molecule type" value="Genomic_DNA"/>
</dbReference>
<feature type="domain" description="OmpA-like" evidence="9">
    <location>
        <begin position="71"/>
        <end position="187"/>
    </location>
</feature>
<keyword evidence="3 8" id="KW-0472">Membrane</keyword>
<evidence type="ECO:0000313" key="11">
    <source>
        <dbReference type="Proteomes" id="UP000028839"/>
    </source>
</evidence>
<name>A0A0E2ZAV9_9GAMM</name>
<keyword evidence="5 8" id="KW-0998">Cell outer membrane</keyword>
<dbReference type="InterPro" id="IPR036737">
    <property type="entry name" value="OmpA-like_sf"/>
</dbReference>
<dbReference type="Pfam" id="PF00691">
    <property type="entry name" value="OmpA"/>
    <property type="match status" value="1"/>
</dbReference>
<dbReference type="CDD" id="cd07185">
    <property type="entry name" value="OmpA_C-like"/>
    <property type="match status" value="1"/>
</dbReference>
<keyword evidence="10" id="KW-0282">Flagellum</keyword>
<evidence type="ECO:0000256" key="8">
    <source>
        <dbReference type="HAMAP-Rule" id="MF_02204"/>
    </source>
</evidence>
<dbReference type="SUPFAM" id="SSF103088">
    <property type="entry name" value="OmpA-like"/>
    <property type="match status" value="1"/>
</dbReference>
<proteinExistence type="inferred from homology"/>
<keyword evidence="7 8" id="KW-0131">Cell cycle</keyword>
<evidence type="ECO:0000256" key="4">
    <source>
        <dbReference type="ARBA" id="ARBA00023139"/>
    </source>
</evidence>
<keyword evidence="10" id="KW-0969">Cilium</keyword>
<dbReference type="PANTHER" id="PTHR30329:SF21">
    <property type="entry name" value="LIPOPROTEIN YIAD-RELATED"/>
    <property type="match status" value="1"/>
</dbReference>
<dbReference type="InterPro" id="IPR039001">
    <property type="entry name" value="Pal"/>
</dbReference>
<protein>
    <recommendedName>
        <fullName evidence="8">Peptidoglycan-associated lipoprotein</fullName>
        <shortName evidence="8">PAL</shortName>
    </recommendedName>
</protein>
<comment type="caution">
    <text evidence="10">The sequence shown here is derived from an EMBL/GenBank/DDBJ whole genome shotgun (WGS) entry which is preliminary data.</text>
</comment>
<comment type="subcellular location">
    <subcellularLocation>
        <location evidence="8">Cell outer membrane</location>
        <topology evidence="8">Lipid-anchor</topology>
    </subcellularLocation>
</comment>
<dbReference type="PROSITE" id="PS51257">
    <property type="entry name" value="PROKAR_LIPOPROTEIN"/>
    <property type="match status" value="1"/>
</dbReference>
<evidence type="ECO:0000256" key="6">
    <source>
        <dbReference type="ARBA" id="ARBA00023288"/>
    </source>
</evidence>
<keyword evidence="4 8" id="KW-0564">Palmitate</keyword>
<keyword evidence="2 8" id="KW-0732">Signal</keyword>
<dbReference type="InterPro" id="IPR006665">
    <property type="entry name" value="OmpA-like"/>
</dbReference>
<keyword evidence="1 8" id="KW-0132">Cell division</keyword>
<evidence type="ECO:0000256" key="1">
    <source>
        <dbReference type="ARBA" id="ARBA00022618"/>
    </source>
</evidence>
<evidence type="ECO:0000256" key="2">
    <source>
        <dbReference type="ARBA" id="ARBA00022729"/>
    </source>
</evidence>
<comment type="function">
    <text evidence="8">Part of the Tol-Pal system, which plays a role in outer membrane invagination during cell division and is important for maintaining outer membrane integrity.</text>
</comment>
<comment type="subunit">
    <text evidence="8">The Tol-Pal system is composed of five core proteins: the inner membrane proteins TolA, TolQ and TolR, the periplasmic protein TolB and the outer membrane protein Pal. They form a network linking the inner and outer membranes and the peptidoglycan layer.</text>
</comment>
<evidence type="ECO:0000259" key="9">
    <source>
        <dbReference type="PROSITE" id="PS51123"/>
    </source>
</evidence>
<evidence type="ECO:0000256" key="5">
    <source>
        <dbReference type="ARBA" id="ARBA00023237"/>
    </source>
</evidence>
<dbReference type="HAMAP" id="MF_02204">
    <property type="entry name" value="Pal"/>
    <property type="match status" value="1"/>
</dbReference>
<dbReference type="HOGENOM" id="CLU_016890_9_0_6"/>
<keyword evidence="6 8" id="KW-0449">Lipoprotein</keyword>
<evidence type="ECO:0000256" key="7">
    <source>
        <dbReference type="ARBA" id="ARBA00023306"/>
    </source>
</evidence>
<evidence type="ECO:0000313" key="10">
    <source>
        <dbReference type="EMBL" id="KFI20925.1"/>
    </source>
</evidence>
<reference evidence="10 11" key="1">
    <citation type="submission" date="2014-07" db="EMBL/GenBank/DDBJ databases">
        <title>Comparative analysis of Nitrosococcus oceani genome inventories of strains from Pacific and Atlantic gyres.</title>
        <authorList>
            <person name="Lim C.K."/>
            <person name="Wang L."/>
            <person name="Sayavedra-Soto L.A."/>
            <person name="Klotz M.G."/>
        </authorList>
    </citation>
    <scope>NUCLEOTIDE SEQUENCE [LARGE SCALE GENOMIC DNA]</scope>
    <source>
        <strain evidence="10 11">C-27</strain>
    </source>
</reference>
<dbReference type="PROSITE" id="PS51123">
    <property type="entry name" value="OMPA_2"/>
    <property type="match status" value="1"/>
</dbReference>
<dbReference type="Proteomes" id="UP000028839">
    <property type="component" value="Unassembled WGS sequence"/>
</dbReference>
<gene>
    <name evidence="8" type="primary">pal</name>
    <name evidence="10" type="ORF">IB75_00695</name>
</gene>
<dbReference type="InterPro" id="IPR050330">
    <property type="entry name" value="Bact_OuterMem_StrucFunc"/>
</dbReference>
<accession>A0A0E2ZAV9</accession>
<dbReference type="PANTHER" id="PTHR30329">
    <property type="entry name" value="STATOR ELEMENT OF FLAGELLAR MOTOR COMPLEX"/>
    <property type="match status" value="1"/>
</dbReference>
<evidence type="ECO:0000256" key="3">
    <source>
        <dbReference type="ARBA" id="ARBA00023136"/>
    </source>
</evidence>
<keyword evidence="10" id="KW-0966">Cell projection</keyword>
<organism evidence="10 11">
    <name type="scientific">Nitrosococcus oceani C-27</name>
    <dbReference type="NCBI Taxonomy" id="314279"/>
    <lineage>
        <taxon>Bacteria</taxon>
        <taxon>Pseudomonadati</taxon>
        <taxon>Pseudomonadota</taxon>
        <taxon>Gammaproteobacteria</taxon>
        <taxon>Chromatiales</taxon>
        <taxon>Chromatiaceae</taxon>
        <taxon>Nitrosococcus</taxon>
    </lineage>
</organism>
<dbReference type="Gene3D" id="3.30.1330.60">
    <property type="entry name" value="OmpA-like domain"/>
    <property type="match status" value="1"/>
</dbReference>
<dbReference type="AlphaFoldDB" id="A0A0E2ZAV9"/>
<dbReference type="GO" id="GO:0009279">
    <property type="term" value="C:cell outer membrane"/>
    <property type="evidence" value="ECO:0007669"/>
    <property type="project" value="UniProtKB-SubCell"/>
</dbReference>
<dbReference type="InterPro" id="IPR006664">
    <property type="entry name" value="OMP_bac"/>
</dbReference>
<dbReference type="PRINTS" id="PR01021">
    <property type="entry name" value="OMPADOMAIN"/>
</dbReference>
<comment type="similarity">
    <text evidence="8">Belongs to the Pal lipoprotein family.</text>
</comment>